<accession>A0A6H0XK88</accession>
<evidence type="ECO:0000256" key="1">
    <source>
        <dbReference type="SAM" id="MobiDB-lite"/>
    </source>
</evidence>
<reference evidence="2 3" key="1">
    <citation type="journal article" date="2016" name="Sci. Rep.">
        <title>Peltaster fructicola genome reveals evolution from an invasive phytopathogen to an ectophytic parasite.</title>
        <authorList>
            <person name="Xu C."/>
            <person name="Chen H."/>
            <person name="Gleason M.L."/>
            <person name="Xu J.R."/>
            <person name="Liu H."/>
            <person name="Zhang R."/>
            <person name="Sun G."/>
        </authorList>
    </citation>
    <scope>NUCLEOTIDE SEQUENCE [LARGE SCALE GENOMIC DNA]</scope>
    <source>
        <strain evidence="2 3">LNHT1506</strain>
    </source>
</reference>
<evidence type="ECO:0008006" key="4">
    <source>
        <dbReference type="Google" id="ProtNLM"/>
    </source>
</evidence>
<organism evidence="2 3">
    <name type="scientific">Peltaster fructicola</name>
    <dbReference type="NCBI Taxonomy" id="286661"/>
    <lineage>
        <taxon>Eukaryota</taxon>
        <taxon>Fungi</taxon>
        <taxon>Dikarya</taxon>
        <taxon>Ascomycota</taxon>
        <taxon>Pezizomycotina</taxon>
        <taxon>Dothideomycetes</taxon>
        <taxon>Dothideomycetes incertae sedis</taxon>
        <taxon>Peltaster</taxon>
    </lineage>
</organism>
<proteinExistence type="predicted"/>
<evidence type="ECO:0000313" key="2">
    <source>
        <dbReference type="EMBL" id="QIW95141.1"/>
    </source>
</evidence>
<dbReference type="PANTHER" id="PTHR13265">
    <property type="entry name" value="THO COMPLEX SUBUNIT 1"/>
    <property type="match status" value="1"/>
</dbReference>
<gene>
    <name evidence="2" type="ORF">AMS68_000659</name>
</gene>
<dbReference type="OrthoDB" id="10257415at2759"/>
<dbReference type="EMBL" id="CP051139">
    <property type="protein sequence ID" value="QIW95141.1"/>
    <property type="molecule type" value="Genomic_DNA"/>
</dbReference>
<dbReference type="InterPro" id="IPR021861">
    <property type="entry name" value="THO_THOC1"/>
</dbReference>
<dbReference type="Proteomes" id="UP000503462">
    <property type="component" value="Chromosome 1"/>
</dbReference>
<protein>
    <recommendedName>
        <fullName evidence="4">Nuclear matrix protein</fullName>
    </recommendedName>
</protein>
<keyword evidence="3" id="KW-1185">Reference proteome</keyword>
<dbReference type="AlphaFoldDB" id="A0A6H0XK88"/>
<sequence>MVVSSATELAAVATTNRRLQTALQHAGSIKSATTVDPPLPLSSLDGDIDHLLDDIDDKYDQSYKFAAIETAARDIFYSLITSSAIGVPDFVQVWNLLNILLIAGDRGNCAPELVVWLIEELLDSQTTEGCKTVFDYLESRRERLAQKDFHKKNLVFLRSCNELLRRLSRAEDASFCGRVFFFLFQTFPLGDKSSVNLRGEFHIENTTSYDESAVPDAQAEDATTEASDGTNTPAKQSIAVSSVKPRASGLQAKKADEEVMDNNTLYPIFWRLQQAFSEPTKLFKATEFRAFKTALSATISRFKNVPTVTQTSAPAQRNISLKRTADTDDPEFTENYNPKYLTSRDLFDLELGDQAFQRHILIQALILLNFLLSLTEKAKKKLPTVEHPNKSLLYDFTLDAEDTKWATHTSTIIVEYLKKNAEGAFYERMVNTILARDRNWVRWKVESCPSIVRDSVSTDEVFDAQSKAQRATKPRRIDVQAMGAMNLDFLDNAQSGGLDDLGQTDRHTGPELDQLLTGIKTDELDLEMAMDDDEKSGLENLVQNKTWRVFRHARTSDLAVTDQNAAGKDLETVFNHVISEETNAIDVGA</sequence>
<dbReference type="GO" id="GO:0006406">
    <property type="term" value="P:mRNA export from nucleus"/>
    <property type="evidence" value="ECO:0007669"/>
    <property type="project" value="TreeGrafter"/>
</dbReference>
<dbReference type="GO" id="GO:0000445">
    <property type="term" value="C:THO complex part of transcription export complex"/>
    <property type="evidence" value="ECO:0007669"/>
    <property type="project" value="TreeGrafter"/>
</dbReference>
<evidence type="ECO:0000313" key="3">
    <source>
        <dbReference type="Proteomes" id="UP000503462"/>
    </source>
</evidence>
<feature type="compositionally biased region" description="Polar residues" evidence="1">
    <location>
        <begin position="224"/>
        <end position="240"/>
    </location>
</feature>
<dbReference type="PANTHER" id="PTHR13265:SF0">
    <property type="entry name" value="HPR1"/>
    <property type="match status" value="1"/>
</dbReference>
<name>A0A6H0XK88_9PEZI</name>
<dbReference type="Pfam" id="PF11957">
    <property type="entry name" value="efThoc1"/>
    <property type="match status" value="1"/>
</dbReference>
<feature type="region of interest" description="Disordered" evidence="1">
    <location>
        <begin position="210"/>
        <end position="242"/>
    </location>
</feature>